<reference evidence="1 2" key="1">
    <citation type="submission" date="2022-12" db="EMBL/GenBank/DDBJ databases">
        <title>Chromosome-level genome of Tegillarca granosa.</title>
        <authorList>
            <person name="Kim J."/>
        </authorList>
    </citation>
    <scope>NUCLEOTIDE SEQUENCE [LARGE SCALE GENOMIC DNA]</scope>
    <source>
        <strain evidence="1">Teg-2019</strain>
        <tissue evidence="1">Adductor muscle</tissue>
    </source>
</reference>
<name>A0ABQ9FGT8_TEGGR</name>
<comment type="caution">
    <text evidence="1">The sequence shown here is derived from an EMBL/GenBank/DDBJ whole genome shotgun (WGS) entry which is preliminary data.</text>
</comment>
<proteinExistence type="predicted"/>
<accession>A0ABQ9FGT8</accession>
<organism evidence="1 2">
    <name type="scientific">Tegillarca granosa</name>
    <name type="common">Malaysian cockle</name>
    <name type="synonym">Anadara granosa</name>
    <dbReference type="NCBI Taxonomy" id="220873"/>
    <lineage>
        <taxon>Eukaryota</taxon>
        <taxon>Metazoa</taxon>
        <taxon>Spiralia</taxon>
        <taxon>Lophotrochozoa</taxon>
        <taxon>Mollusca</taxon>
        <taxon>Bivalvia</taxon>
        <taxon>Autobranchia</taxon>
        <taxon>Pteriomorphia</taxon>
        <taxon>Arcoida</taxon>
        <taxon>Arcoidea</taxon>
        <taxon>Arcidae</taxon>
        <taxon>Tegillarca</taxon>
    </lineage>
</organism>
<gene>
    <name evidence="1" type="ORF">KUTeg_005890</name>
</gene>
<keyword evidence="2" id="KW-1185">Reference proteome</keyword>
<evidence type="ECO:0000313" key="1">
    <source>
        <dbReference type="EMBL" id="KAJ8316553.1"/>
    </source>
</evidence>
<sequence length="367" mass="41976">MISSALNVNRNGIVMSRFENSYSGDNNVAKTSHILQANNKEISLKSITQYGTYPLTTDIDLQWSPNEKIQVVGSLDKTPDDLINGYWKFSSSFTDDKMLSLTQNMDGEDTLSTATIQYHPDRAISMKSRYKWDNTKKIYFTLNTPYQSLRVLQTEIEFTGNSQRFALLEVWKCSHHSENYLSVHTGAQLGEFREMYALTPSFHNFHIKILTVETVGRLEPYDIEGLIKITTPFSEMPYTAANFRHQGGLNRFQTHGDYECPTSGKYDLINQNNKEGSIVVKLPSRDNISARFSHSGDLSNFQSHCELSHEVGRLYQADIKFVNAKRKEGTFTLKSPFADNIIGLFRHSGDLNNFQSHTEFQFARKRK</sequence>
<dbReference type="Proteomes" id="UP001217089">
    <property type="component" value="Unassembled WGS sequence"/>
</dbReference>
<protein>
    <submittedName>
        <fullName evidence="1">Uncharacterized protein</fullName>
    </submittedName>
</protein>
<evidence type="ECO:0000313" key="2">
    <source>
        <dbReference type="Proteomes" id="UP001217089"/>
    </source>
</evidence>
<dbReference type="EMBL" id="JARBDR010000322">
    <property type="protein sequence ID" value="KAJ8316553.1"/>
    <property type="molecule type" value="Genomic_DNA"/>
</dbReference>